<dbReference type="EMBL" id="JAZHGC010000020">
    <property type="protein sequence ID" value="MEM5288701.1"/>
    <property type="molecule type" value="Genomic_DNA"/>
</dbReference>
<name>A0ABU9QH08_9BURK</name>
<evidence type="ECO:0000256" key="5">
    <source>
        <dbReference type="ARBA" id="ARBA00023002"/>
    </source>
</evidence>
<keyword evidence="4 8" id="KW-0223">Dioxygenase</keyword>
<keyword evidence="6" id="KW-0408">Iron</keyword>
<dbReference type="Proteomes" id="UP001494588">
    <property type="component" value="Unassembled WGS sequence"/>
</dbReference>
<keyword evidence="3" id="KW-0479">Metal-binding</keyword>
<evidence type="ECO:0000313" key="9">
    <source>
        <dbReference type="Proteomes" id="UP001494588"/>
    </source>
</evidence>
<evidence type="ECO:0000256" key="6">
    <source>
        <dbReference type="ARBA" id="ARBA00023004"/>
    </source>
</evidence>
<keyword evidence="5" id="KW-0560">Oxidoreductase</keyword>
<dbReference type="PANTHER" id="PTHR30468">
    <property type="entry name" value="ALPHA-KETOGLUTARATE-DEPENDENT SULFONATE DIOXYGENASE"/>
    <property type="match status" value="1"/>
</dbReference>
<dbReference type="InterPro" id="IPR003819">
    <property type="entry name" value="TauD/TfdA-like"/>
</dbReference>
<evidence type="ECO:0000259" key="7">
    <source>
        <dbReference type="Pfam" id="PF02668"/>
    </source>
</evidence>
<dbReference type="InterPro" id="IPR051323">
    <property type="entry name" value="AtsK-like"/>
</dbReference>
<feature type="domain" description="TauD/TfdA-like" evidence="7">
    <location>
        <begin position="31"/>
        <end position="295"/>
    </location>
</feature>
<reference evidence="8 9" key="1">
    <citation type="submission" date="2024-01" db="EMBL/GenBank/DDBJ databases">
        <title>The diversity of rhizobia nodulating Mimosa spp. in eleven states of Brazil covering several biomes is determined by host plant, location, and edaphic factors.</title>
        <authorList>
            <person name="Rouws L."/>
            <person name="Barauna A."/>
            <person name="Beukes C."/>
            <person name="De Faria S.M."/>
            <person name="Gross E."/>
            <person name="Dos Reis Junior F.B."/>
            <person name="Simon M."/>
            <person name="Maluk M."/>
            <person name="Odee D.W."/>
            <person name="Kenicer G."/>
            <person name="Young J.P.W."/>
            <person name="Reis V.M."/>
            <person name="Zilli J."/>
            <person name="James E.K."/>
        </authorList>
    </citation>
    <scope>NUCLEOTIDE SEQUENCE [LARGE SCALE GENOMIC DNA]</scope>
    <source>
        <strain evidence="8 9">JPY77</strain>
    </source>
</reference>
<dbReference type="Pfam" id="PF02668">
    <property type="entry name" value="TauD"/>
    <property type="match status" value="1"/>
</dbReference>
<evidence type="ECO:0000313" key="8">
    <source>
        <dbReference type="EMBL" id="MEM5288701.1"/>
    </source>
</evidence>
<gene>
    <name evidence="8" type="ORF">V4C55_23520</name>
</gene>
<dbReference type="RefSeq" id="WP_201654502.1">
    <property type="nucleotide sequence ID" value="NZ_CAJHCS010000020.1"/>
</dbReference>
<evidence type="ECO:0000256" key="4">
    <source>
        <dbReference type="ARBA" id="ARBA00022964"/>
    </source>
</evidence>
<evidence type="ECO:0000256" key="2">
    <source>
        <dbReference type="ARBA" id="ARBA00005896"/>
    </source>
</evidence>
<keyword evidence="9" id="KW-1185">Reference proteome</keyword>
<protein>
    <submittedName>
        <fullName evidence="8">TauD/TfdA family dioxygenase</fullName>
    </submittedName>
</protein>
<evidence type="ECO:0000256" key="3">
    <source>
        <dbReference type="ARBA" id="ARBA00022723"/>
    </source>
</evidence>
<dbReference type="GO" id="GO:0051213">
    <property type="term" value="F:dioxygenase activity"/>
    <property type="evidence" value="ECO:0007669"/>
    <property type="project" value="UniProtKB-KW"/>
</dbReference>
<accession>A0ABU9QH08</accession>
<comment type="caution">
    <text evidence="8">The sequence shown here is derived from an EMBL/GenBank/DDBJ whole genome shotgun (WGS) entry which is preliminary data.</text>
</comment>
<organism evidence="8 9">
    <name type="scientific">Paraburkholderia sabiae</name>
    <dbReference type="NCBI Taxonomy" id="273251"/>
    <lineage>
        <taxon>Bacteria</taxon>
        <taxon>Pseudomonadati</taxon>
        <taxon>Pseudomonadota</taxon>
        <taxon>Betaproteobacteria</taxon>
        <taxon>Burkholderiales</taxon>
        <taxon>Burkholderiaceae</taxon>
        <taxon>Paraburkholderia</taxon>
    </lineage>
</organism>
<dbReference type="SUPFAM" id="SSF51197">
    <property type="entry name" value="Clavaminate synthase-like"/>
    <property type="match status" value="1"/>
</dbReference>
<dbReference type="PANTHER" id="PTHR30468:SF5">
    <property type="entry name" value="ALPHA-KETOGLUTARATE-DEPENDENT SULFATE ESTER DIOXYGENASE"/>
    <property type="match status" value="1"/>
</dbReference>
<sequence length="320" mass="35256">MSNTQTALASSNANANANAIAAHAAPASLDVRRVAGRIGAEIRGVKLSGSIDTPTFDAIHAALLEHKVLFFRGQQHLDDDAQEAFARRFGETVAHPTVPSVDGSRHLLELDSQHGARANSWHTDVTFVDAYPKISILRAVVIPPYGGDTVWANTAAAYAHLPEPLRRLADTLWALHTNAYDYASSHVNADGEQLKRYREVFTSTVYETEHPVVRVHPETGERSLVLGHFVQRLKGLSTTESAHLLQVFHDHVTRLENTVRWNWTQGDVAIWDNRATQHYAINDYGDAHRVVRRATVHGDVPVSIDGKQSVVLRGAGETLQ</sequence>
<dbReference type="InterPro" id="IPR042098">
    <property type="entry name" value="TauD-like_sf"/>
</dbReference>
<comment type="similarity">
    <text evidence="2">Belongs to the TfdA dioxygenase family.</text>
</comment>
<dbReference type="Gene3D" id="3.60.130.10">
    <property type="entry name" value="Clavaminate synthase-like"/>
    <property type="match status" value="1"/>
</dbReference>
<evidence type="ECO:0000256" key="1">
    <source>
        <dbReference type="ARBA" id="ARBA00001954"/>
    </source>
</evidence>
<comment type="cofactor">
    <cofactor evidence="1">
        <name>Fe(2+)</name>
        <dbReference type="ChEBI" id="CHEBI:29033"/>
    </cofactor>
</comment>
<proteinExistence type="inferred from homology"/>